<reference evidence="4 5" key="1">
    <citation type="submission" date="2013-12" db="EMBL/GenBank/DDBJ databases">
        <title>Ecological redundancy of diverse viral populations within a natural community.</title>
        <authorList>
            <person name="Gregory A.C."/>
            <person name="LaButti K."/>
            <person name="Copeland A."/>
            <person name="Woyke T."/>
            <person name="Sullivan M.B."/>
        </authorList>
    </citation>
    <scope>NUCLEOTIDE SEQUENCE [LARGE SCALE GENOMIC DNA]</scope>
    <source>
        <strain evidence="1">Syn7803C43</strain>
        <strain evidence="2">Syn7803C98</strain>
        <strain evidence="3">Syn7803US88</strain>
    </source>
</reference>
<gene>
    <name evidence="1" type="ORF">Syn7803C43_70</name>
    <name evidence="2" type="ORF">Syn7803C98_70</name>
    <name evidence="3" type="ORF">Syn7803US88_69</name>
</gene>
<dbReference type="Proteomes" id="UP000185280">
    <property type="component" value="Segment"/>
</dbReference>
<dbReference type="OrthoDB" id="22601at10239"/>
<accession>A0A0E3FXK5</accession>
<evidence type="ECO:0000313" key="4">
    <source>
        <dbReference type="Proteomes" id="UP000185278"/>
    </source>
</evidence>
<evidence type="ECO:0000313" key="5">
    <source>
        <dbReference type="Proteomes" id="UP000185279"/>
    </source>
</evidence>
<dbReference type="Proteomes" id="UP000185278">
    <property type="component" value="Segment"/>
</dbReference>
<evidence type="ECO:0000313" key="3">
    <source>
        <dbReference type="EMBL" id="AIX38070.1"/>
    </source>
</evidence>
<name>A0A0E3FXK5_9CAUD</name>
<organism evidence="3 6">
    <name type="scientific">Synechococcus phage ACG-2014c</name>
    <dbReference type="NCBI Taxonomy" id="1079998"/>
    <lineage>
        <taxon>Viruses</taxon>
        <taxon>Duplodnaviria</taxon>
        <taxon>Heunggongvirae</taxon>
        <taxon>Uroviricota</taxon>
        <taxon>Caudoviricetes</taxon>
        <taxon>Pantevenvirales</taxon>
        <taxon>Kyanoviridae</taxon>
        <taxon>Namakavirus</taxon>
        <taxon>Namakavirus smbcm6</taxon>
    </lineage>
</organism>
<evidence type="ECO:0000313" key="2">
    <source>
        <dbReference type="EMBL" id="AIX22838.1"/>
    </source>
</evidence>
<dbReference type="EMBL" id="KJ019128">
    <property type="protein sequence ID" value="AIX38070.1"/>
    <property type="molecule type" value="Genomic_DNA"/>
</dbReference>
<sequence length="72" mass="8587">MDWKIRQDRQDDRVWCMEVMLRHEGFLDPRIYECADYCASAGLTKDANDVRAAWEEWKVDNPSDNPQVINRL</sequence>
<protein>
    <submittedName>
        <fullName evidence="3">Uncharacterized protein</fullName>
    </submittedName>
</protein>
<dbReference type="Proteomes" id="UP000185279">
    <property type="component" value="Segment"/>
</dbReference>
<dbReference type="EMBL" id="KJ019064">
    <property type="protein sequence ID" value="AIX22838.1"/>
    <property type="molecule type" value="Genomic_DNA"/>
</dbReference>
<dbReference type="EMBL" id="KJ019027">
    <property type="protein sequence ID" value="AIX14465.1"/>
    <property type="molecule type" value="Genomic_DNA"/>
</dbReference>
<proteinExistence type="predicted"/>
<evidence type="ECO:0000313" key="6">
    <source>
        <dbReference type="Proteomes" id="UP000185280"/>
    </source>
</evidence>
<dbReference type="RefSeq" id="YP_007001798.1">
    <property type="nucleotide sequence ID" value="NC_019444.1"/>
</dbReference>
<evidence type="ECO:0000313" key="1">
    <source>
        <dbReference type="EMBL" id="AIX14465.1"/>
    </source>
</evidence>